<dbReference type="Gene3D" id="3.40.50.12170">
    <property type="entry name" value="Uncharacterised protein PF07075, DUF1343"/>
    <property type="match status" value="1"/>
</dbReference>
<reference evidence="4" key="1">
    <citation type="submission" date="2022-06" db="EMBL/GenBank/DDBJ databases">
        <title>Aeoliella straminimaris, a novel planctomycete from sediments.</title>
        <authorList>
            <person name="Vitorino I.R."/>
            <person name="Lage O.M."/>
        </authorList>
    </citation>
    <scope>NUCLEOTIDE SEQUENCE</scope>
    <source>
        <strain evidence="4">ICT_H6.2</strain>
    </source>
</reference>
<dbReference type="InterPro" id="IPR048502">
    <property type="entry name" value="NamZ_N"/>
</dbReference>
<dbReference type="Proteomes" id="UP001155241">
    <property type="component" value="Unassembled WGS sequence"/>
</dbReference>
<evidence type="ECO:0000259" key="2">
    <source>
        <dbReference type="Pfam" id="PF07075"/>
    </source>
</evidence>
<proteinExistence type="predicted"/>
<dbReference type="InterPro" id="IPR001466">
    <property type="entry name" value="Beta-lactam-related"/>
</dbReference>
<dbReference type="InterPro" id="IPR048503">
    <property type="entry name" value="NamZ_C"/>
</dbReference>
<name>A0A9X2JJB0_9BACT</name>
<dbReference type="InterPro" id="IPR012338">
    <property type="entry name" value="Beta-lactam/transpept-like"/>
</dbReference>
<feature type="domain" description="Peptidoglycan beta-N-acetylmuramidase NamZ C-terminal" evidence="3">
    <location>
        <begin position="608"/>
        <end position="757"/>
    </location>
</feature>
<comment type="caution">
    <text evidence="4">The sequence shown here is derived from an EMBL/GenBank/DDBJ whole genome shotgun (WGS) entry which is preliminary data.</text>
</comment>
<evidence type="ECO:0000313" key="4">
    <source>
        <dbReference type="EMBL" id="MCO6044804.1"/>
    </source>
</evidence>
<keyword evidence="5" id="KW-1185">Reference proteome</keyword>
<dbReference type="PANTHER" id="PTHR42915:SF1">
    <property type="entry name" value="PEPTIDOGLYCAN BETA-N-ACETYLMURAMIDASE NAMZ"/>
    <property type="match status" value="1"/>
</dbReference>
<dbReference type="Gene3D" id="3.40.710.10">
    <property type="entry name" value="DD-peptidase/beta-lactamase superfamily"/>
    <property type="match status" value="1"/>
</dbReference>
<evidence type="ECO:0000259" key="3">
    <source>
        <dbReference type="Pfam" id="PF20732"/>
    </source>
</evidence>
<feature type="domain" description="Peptidoglycan beta-N-acetylmuramidase NamZ N-terminal" evidence="2">
    <location>
        <begin position="404"/>
        <end position="604"/>
    </location>
</feature>
<dbReference type="Pfam" id="PF20732">
    <property type="entry name" value="NamZ_C"/>
    <property type="match status" value="1"/>
</dbReference>
<dbReference type="GO" id="GO:0033922">
    <property type="term" value="F:peptidoglycan beta-N-acetylmuramidase activity"/>
    <property type="evidence" value="ECO:0007669"/>
    <property type="project" value="InterPro"/>
</dbReference>
<accession>A0A9X2JJB0</accession>
<sequence length="757" mass="82489">MPVTAAPLPSAAPQQVGMRDGISADIDRAVEQQLAKKRLPGCVVVVGRHGKIVHRQAYGNRRLQPSPEEMTLDTVFDMASLTKSIATSTSIMQLVQSGQIRLRDKVSDYFPEFAANGKEDITIEQLLVHSGGLIPDNPVGDFHDGWEVAFDHICQLKPLSPPGEKFKYSDVGFLVLGALVEKVSGQPLNEYAAEHVFAPLGMNDTMYKPNDALSKRAATTEKVDGQWLRGVVHDPRARLLGGVAGHAGLFSTADDLTIYAQALLDGGSPVVTGTTLKEWTTPRDVDGNLRGLGWDMNSAYSKNRGEMMSPRAFGHGGFTGTAMWIDPELDLFVVFLSNRVHPDGKGAINELAGRIGTIASSGCLSVQADTPAEKAEPPIETKPVVLGIDALVEDGFKALEGKRVGLIVNHTSLNAAGRPTLELLAEAPNVNLVALFSPEHGLQGKADHANIGDTVEEKTQLPVYSLYGKTRKPTPEQMAEVDVLVFDIQDIGCRFYTYLSTMGLAMEAASEAGKSFVVLDRPNPIDGVTIEGPVLDAGGETFVGFHTLPVRHGMTMGEMAELLMAEKQLDLDLTVVKLKHWNRSTYLYDTGLPWVQTSPNMRSLTEAVLYPGVGLYETTNLSVGRGTDTPFEVVGAPWIDGRRLAAAIQKHHPPGVQVVPVRFTPDASKFEGEECGGVNFIVTNWADFQALDLAWAFGAALVELYPDDWKTTSFNRLLISEKTLELLRSGASPTEIKQSYQQQLEEFKQRRQKYLLY</sequence>
<dbReference type="AlphaFoldDB" id="A0A9X2JJB0"/>
<dbReference type="Pfam" id="PF07075">
    <property type="entry name" value="NamZ_N"/>
    <property type="match status" value="1"/>
</dbReference>
<dbReference type="Gene3D" id="3.90.1150.140">
    <property type="match status" value="1"/>
</dbReference>
<dbReference type="SUPFAM" id="SSF56601">
    <property type="entry name" value="beta-lactamase/transpeptidase-like"/>
    <property type="match status" value="1"/>
</dbReference>
<protein>
    <submittedName>
        <fullName evidence="4">DUF1343 domain-containing protein</fullName>
    </submittedName>
</protein>
<gene>
    <name evidence="4" type="ORF">NG895_12905</name>
</gene>
<dbReference type="PANTHER" id="PTHR42915">
    <property type="entry name" value="HYPOTHETICAL 460 KDA PROTEIN IN FEUA-SIGW INTERGENIC REGION [PRECURSOR]"/>
    <property type="match status" value="1"/>
</dbReference>
<evidence type="ECO:0000259" key="1">
    <source>
        <dbReference type="Pfam" id="PF00144"/>
    </source>
</evidence>
<dbReference type="RefSeq" id="WP_252852919.1">
    <property type="nucleotide sequence ID" value="NZ_JAMXLR010000039.1"/>
</dbReference>
<dbReference type="Pfam" id="PF00144">
    <property type="entry name" value="Beta-lactamase"/>
    <property type="match status" value="1"/>
</dbReference>
<feature type="domain" description="Beta-lactamase-related" evidence="1">
    <location>
        <begin position="26"/>
        <end position="348"/>
    </location>
</feature>
<organism evidence="4 5">
    <name type="scientific">Aeoliella straminimaris</name>
    <dbReference type="NCBI Taxonomy" id="2954799"/>
    <lineage>
        <taxon>Bacteria</taxon>
        <taxon>Pseudomonadati</taxon>
        <taxon>Planctomycetota</taxon>
        <taxon>Planctomycetia</taxon>
        <taxon>Pirellulales</taxon>
        <taxon>Lacipirellulaceae</taxon>
        <taxon>Aeoliella</taxon>
    </lineage>
</organism>
<evidence type="ECO:0000313" key="5">
    <source>
        <dbReference type="Proteomes" id="UP001155241"/>
    </source>
</evidence>
<dbReference type="EMBL" id="JAMXLR010000039">
    <property type="protein sequence ID" value="MCO6044804.1"/>
    <property type="molecule type" value="Genomic_DNA"/>
</dbReference>
<dbReference type="InterPro" id="IPR008302">
    <property type="entry name" value="NamZ"/>
</dbReference>